<dbReference type="PANTHER" id="PTHR44742">
    <property type="match status" value="1"/>
</dbReference>
<dbReference type="CDD" id="cd02440">
    <property type="entry name" value="AdoMet_MTases"/>
    <property type="match status" value="1"/>
</dbReference>
<evidence type="ECO:0000259" key="14">
    <source>
        <dbReference type="PROSITE" id="PS51685"/>
    </source>
</evidence>
<keyword evidence="2" id="KW-0444">Lipid biosynthesis</keyword>
<dbReference type="GO" id="GO:0008757">
    <property type="term" value="F:S-adenosylmethionine-dependent methyltransferase activity"/>
    <property type="evidence" value="ECO:0007669"/>
    <property type="project" value="InterPro"/>
</dbReference>
<dbReference type="InterPro" id="IPR013216">
    <property type="entry name" value="Methyltransf_11"/>
</dbReference>
<keyword evidence="7" id="KW-0256">Endoplasmic reticulum</keyword>
<dbReference type="EC" id="2.1.1.-" evidence="13"/>
<evidence type="ECO:0000256" key="13">
    <source>
        <dbReference type="RuleBase" id="RU362025"/>
    </source>
</evidence>
<evidence type="ECO:0000256" key="6">
    <source>
        <dbReference type="ARBA" id="ARBA00022692"/>
    </source>
</evidence>
<evidence type="ECO:0000256" key="12">
    <source>
        <dbReference type="PROSITE-ProRule" id="PRU01022"/>
    </source>
</evidence>
<evidence type="ECO:0000256" key="9">
    <source>
        <dbReference type="ARBA" id="ARBA00022989"/>
    </source>
</evidence>
<organism evidence="15 16">
    <name type="scientific">Prototheca wickerhamii</name>
    <dbReference type="NCBI Taxonomy" id="3111"/>
    <lineage>
        <taxon>Eukaryota</taxon>
        <taxon>Viridiplantae</taxon>
        <taxon>Chlorophyta</taxon>
        <taxon>core chlorophytes</taxon>
        <taxon>Trebouxiophyceae</taxon>
        <taxon>Chlorellales</taxon>
        <taxon>Chlorellaceae</taxon>
        <taxon>Prototheca</taxon>
    </lineage>
</organism>
<accession>A0AAD9IH62</accession>
<evidence type="ECO:0000256" key="7">
    <source>
        <dbReference type="ARBA" id="ARBA00022824"/>
    </source>
</evidence>
<dbReference type="Gene3D" id="3.40.50.150">
    <property type="entry name" value="Vaccinia Virus protein VP39"/>
    <property type="match status" value="1"/>
</dbReference>
<keyword evidence="3 12" id="KW-0489">Methyltransferase</keyword>
<keyword evidence="16" id="KW-1185">Reference proteome</keyword>
<gene>
    <name evidence="15" type="ORF">QBZ16_004348</name>
</gene>
<dbReference type="GO" id="GO:0006694">
    <property type="term" value="P:steroid biosynthetic process"/>
    <property type="evidence" value="ECO:0007669"/>
    <property type="project" value="InterPro"/>
</dbReference>
<evidence type="ECO:0000256" key="4">
    <source>
        <dbReference type="ARBA" id="ARBA00022679"/>
    </source>
</evidence>
<proteinExistence type="inferred from homology"/>
<reference evidence="15" key="1">
    <citation type="submission" date="2021-01" db="EMBL/GenBank/DDBJ databases">
        <authorList>
            <person name="Eckstrom K.M.E."/>
        </authorList>
    </citation>
    <scope>NUCLEOTIDE SEQUENCE</scope>
    <source>
        <strain evidence="15">UVCC 0001</strain>
    </source>
</reference>
<evidence type="ECO:0000313" key="15">
    <source>
        <dbReference type="EMBL" id="KAK2077503.1"/>
    </source>
</evidence>
<dbReference type="InterPro" id="IPR030384">
    <property type="entry name" value="MeTrfase_SMT"/>
</dbReference>
<dbReference type="SUPFAM" id="SSF53335">
    <property type="entry name" value="S-adenosyl-L-methionine-dependent methyltransferases"/>
    <property type="match status" value="1"/>
</dbReference>
<dbReference type="InterPro" id="IPR029063">
    <property type="entry name" value="SAM-dependent_MTases_sf"/>
</dbReference>
<evidence type="ECO:0000256" key="3">
    <source>
        <dbReference type="ARBA" id="ARBA00022603"/>
    </source>
</evidence>
<name>A0AAD9IH62_PROWI</name>
<dbReference type="Proteomes" id="UP001255856">
    <property type="component" value="Unassembled WGS sequence"/>
</dbReference>
<dbReference type="Pfam" id="PF08241">
    <property type="entry name" value="Methyltransf_11"/>
    <property type="match status" value="1"/>
</dbReference>
<dbReference type="EMBL" id="JASFZW010000006">
    <property type="protein sequence ID" value="KAK2077503.1"/>
    <property type="molecule type" value="Genomic_DNA"/>
</dbReference>
<keyword evidence="11" id="KW-0472">Membrane</keyword>
<evidence type="ECO:0000256" key="11">
    <source>
        <dbReference type="ARBA" id="ARBA00023136"/>
    </source>
</evidence>
<keyword evidence="6" id="KW-0812">Transmembrane</keyword>
<keyword evidence="8" id="KW-0492">Microsome</keyword>
<dbReference type="InterPro" id="IPR013705">
    <property type="entry name" value="Sterol_MeTrfase_C"/>
</dbReference>
<feature type="domain" description="SAM-dependent methyltransferase Erg6/SMT-type" evidence="14">
    <location>
        <begin position="104"/>
        <end position="411"/>
    </location>
</feature>
<keyword evidence="4 12" id="KW-0808">Transferase</keyword>
<dbReference type="PANTHER" id="PTHR44742:SF2">
    <property type="entry name" value="24-METHYLENESTEROL C-METHYLTRANSFERASE 2"/>
    <property type="match status" value="1"/>
</dbReference>
<dbReference type="AlphaFoldDB" id="A0AAD9IH62"/>
<comment type="subcellular location">
    <subcellularLocation>
        <location evidence="1">Microsome membrane</location>
        <topology evidence="1">Single-pass membrane protein</topology>
    </subcellularLocation>
</comment>
<keyword evidence="10" id="KW-0443">Lipid metabolism</keyword>
<evidence type="ECO:0000256" key="1">
    <source>
        <dbReference type="ARBA" id="ARBA00004111"/>
    </source>
</evidence>
<dbReference type="Pfam" id="PF08498">
    <property type="entry name" value="Sterol_MT_C"/>
    <property type="match status" value="1"/>
</dbReference>
<evidence type="ECO:0000256" key="2">
    <source>
        <dbReference type="ARBA" id="ARBA00022516"/>
    </source>
</evidence>
<keyword evidence="5 12" id="KW-0949">S-adenosyl-L-methionine</keyword>
<sequence length="418" mass="45493">MVALGAALGDAASRVGTYAEDNRTALAVVGGVTAVGAVAYLARRKSRQGPKVKPGTLELGTGNVARDEVKGEVAAYYDEYNTLARGEGMVMKNSQKVAAFVDKFYSLVTDLYEWGWGQSFHFSPMLPGRDWSGCEAAHETRIGTLAGLRPGKRGLDVGCGVGGPMRTIAAATGAHVTGITINEYQVRRAQYHNRRAGLEALCEPVRGNFVDMPFAAETFDGAYAIEATCHANKLENVYGEVFRVLKPGSRFATYEWVTTPLYDATNVEHVKIVDEIIVGNGLPDMRSWKQAEEAGKSVGFRLLESRNVALNDSTQVPAWWLRAGVLAMAQPNVPEGYTINPWYARLGRSRKLFTFFAHVNAGLVWVAEKLRVAPKGMVEIHDMLMATAYALIDGGELGIFTPMHLLVFEKPAVEAADE</sequence>
<comment type="similarity">
    <text evidence="12 13">Belongs to the class I-like SAM-binding methyltransferase superfamily. Erg6/SMT family.</text>
</comment>
<evidence type="ECO:0000256" key="10">
    <source>
        <dbReference type="ARBA" id="ARBA00023098"/>
    </source>
</evidence>
<evidence type="ECO:0000256" key="8">
    <source>
        <dbReference type="ARBA" id="ARBA00022848"/>
    </source>
</evidence>
<evidence type="ECO:0000313" key="16">
    <source>
        <dbReference type="Proteomes" id="UP001255856"/>
    </source>
</evidence>
<protein>
    <recommendedName>
        <fullName evidence="13">Methyltransferase</fullName>
        <ecNumber evidence="13">2.1.1.-</ecNumber>
    </recommendedName>
</protein>
<dbReference type="GO" id="GO:0032259">
    <property type="term" value="P:methylation"/>
    <property type="evidence" value="ECO:0007669"/>
    <property type="project" value="UniProtKB-KW"/>
</dbReference>
<comment type="caution">
    <text evidence="15">The sequence shown here is derived from an EMBL/GenBank/DDBJ whole genome shotgun (WGS) entry which is preliminary data.</text>
</comment>
<dbReference type="PROSITE" id="PS51685">
    <property type="entry name" value="SAM_MT_ERG6_SMT"/>
    <property type="match status" value="1"/>
</dbReference>
<keyword evidence="9" id="KW-1133">Transmembrane helix</keyword>
<evidence type="ECO:0000256" key="5">
    <source>
        <dbReference type="ARBA" id="ARBA00022691"/>
    </source>
</evidence>